<dbReference type="PROSITE" id="PS51186">
    <property type="entry name" value="GNAT"/>
    <property type="match status" value="1"/>
</dbReference>
<gene>
    <name evidence="4" type="ORF">C1I63_18840</name>
</gene>
<dbReference type="CDD" id="cd04301">
    <property type="entry name" value="NAT_SF"/>
    <property type="match status" value="1"/>
</dbReference>
<accession>A0A2T4UP27</accession>
<organism evidence="4 5">
    <name type="scientific">Rathayibacter caricis DSM 15933</name>
    <dbReference type="NCBI Taxonomy" id="1328867"/>
    <lineage>
        <taxon>Bacteria</taxon>
        <taxon>Bacillati</taxon>
        <taxon>Actinomycetota</taxon>
        <taxon>Actinomycetes</taxon>
        <taxon>Micrococcales</taxon>
        <taxon>Microbacteriaceae</taxon>
        <taxon>Rathayibacter</taxon>
    </lineage>
</organism>
<feature type="domain" description="N-acetyltransferase" evidence="3">
    <location>
        <begin position="6"/>
        <end position="166"/>
    </location>
</feature>
<keyword evidence="2" id="KW-0012">Acyltransferase</keyword>
<dbReference type="InterPro" id="IPR016181">
    <property type="entry name" value="Acyl_CoA_acyltransferase"/>
</dbReference>
<dbReference type="AlphaFoldDB" id="A0A2T4UP27"/>
<dbReference type="Proteomes" id="UP000241085">
    <property type="component" value="Unassembled WGS sequence"/>
</dbReference>
<keyword evidence="5" id="KW-1185">Reference proteome</keyword>
<sequence>MSEFEVEIRPARPGDAQPIGGVFDAAVLDGWTYFPDIERMVPMFEPAFWDSFVEESKAPDVLLVAVDAKDDRVVGYVGTKAESGELWVLFVHPEVGGHGIGRLLLERAENAIRASGCFRVILWTHEQNEHAQRVYGAAGYVVDGATRTDEIQGHEFTEIRMTKRLAA</sequence>
<dbReference type="InterPro" id="IPR000182">
    <property type="entry name" value="GNAT_dom"/>
</dbReference>
<evidence type="ECO:0000313" key="4">
    <source>
        <dbReference type="EMBL" id="PTL71286.1"/>
    </source>
</evidence>
<keyword evidence="1" id="KW-0808">Transferase</keyword>
<dbReference type="Gene3D" id="3.40.630.30">
    <property type="match status" value="1"/>
</dbReference>
<protein>
    <recommendedName>
        <fullName evidence="3">N-acetyltransferase domain-containing protein</fullName>
    </recommendedName>
</protein>
<dbReference type="Pfam" id="PF00583">
    <property type="entry name" value="Acetyltransf_1"/>
    <property type="match status" value="1"/>
</dbReference>
<evidence type="ECO:0000256" key="2">
    <source>
        <dbReference type="ARBA" id="ARBA00023315"/>
    </source>
</evidence>
<reference evidence="4 5" key="1">
    <citation type="submission" date="2018-03" db="EMBL/GenBank/DDBJ databases">
        <title>Bacteriophage NCPPB3778 and a type I-E CRISPR drive the evolution of the US Biological Select Agent, Rathayibacter toxicus.</title>
        <authorList>
            <person name="Davis E.W.II."/>
            <person name="Tabima J.F."/>
            <person name="Weisberg A.J."/>
            <person name="Dantas Lopes L."/>
            <person name="Wiseman M.S."/>
            <person name="Wiseman M.S."/>
            <person name="Pupko T."/>
            <person name="Belcher M.S."/>
            <person name="Sechler A.J."/>
            <person name="Tancos M.A."/>
            <person name="Schroeder B.K."/>
            <person name="Murray T.D."/>
            <person name="Luster D.G."/>
            <person name="Schneider W.L."/>
            <person name="Rogers E."/>
            <person name="Andreote F.D."/>
            <person name="Grunwald N.J."/>
            <person name="Putnam M.L."/>
            <person name="Chang J.H."/>
        </authorList>
    </citation>
    <scope>NUCLEOTIDE SEQUENCE [LARGE SCALE GENOMIC DNA]</scope>
    <source>
        <strain evidence="4 5">DSM 15933</strain>
    </source>
</reference>
<dbReference type="RefSeq" id="WP_107576096.1">
    <property type="nucleotide sequence ID" value="NZ_PZPL01000002.1"/>
</dbReference>
<dbReference type="SUPFAM" id="SSF55729">
    <property type="entry name" value="Acyl-CoA N-acyltransferases (Nat)"/>
    <property type="match status" value="1"/>
</dbReference>
<dbReference type="InterPro" id="IPR050832">
    <property type="entry name" value="Bact_Acetyltransf"/>
</dbReference>
<comment type="caution">
    <text evidence="4">The sequence shown here is derived from an EMBL/GenBank/DDBJ whole genome shotgun (WGS) entry which is preliminary data.</text>
</comment>
<evidence type="ECO:0000313" key="5">
    <source>
        <dbReference type="Proteomes" id="UP000241085"/>
    </source>
</evidence>
<dbReference type="EMBL" id="PZPL01000002">
    <property type="protein sequence ID" value="PTL71286.1"/>
    <property type="molecule type" value="Genomic_DNA"/>
</dbReference>
<evidence type="ECO:0000259" key="3">
    <source>
        <dbReference type="PROSITE" id="PS51186"/>
    </source>
</evidence>
<dbReference type="GO" id="GO:0016747">
    <property type="term" value="F:acyltransferase activity, transferring groups other than amino-acyl groups"/>
    <property type="evidence" value="ECO:0007669"/>
    <property type="project" value="InterPro"/>
</dbReference>
<proteinExistence type="predicted"/>
<evidence type="ECO:0000256" key="1">
    <source>
        <dbReference type="ARBA" id="ARBA00022679"/>
    </source>
</evidence>
<dbReference type="PANTHER" id="PTHR43877">
    <property type="entry name" value="AMINOALKYLPHOSPHONATE N-ACETYLTRANSFERASE-RELATED-RELATED"/>
    <property type="match status" value="1"/>
</dbReference>
<name>A0A2T4UP27_9MICO</name>